<organism evidence="6 7">
    <name type="scientific">Cercophora samala</name>
    <dbReference type="NCBI Taxonomy" id="330535"/>
    <lineage>
        <taxon>Eukaryota</taxon>
        <taxon>Fungi</taxon>
        <taxon>Dikarya</taxon>
        <taxon>Ascomycota</taxon>
        <taxon>Pezizomycotina</taxon>
        <taxon>Sordariomycetes</taxon>
        <taxon>Sordariomycetidae</taxon>
        <taxon>Sordariales</taxon>
        <taxon>Lasiosphaeriaceae</taxon>
        <taxon>Cercophora</taxon>
    </lineage>
</organism>
<dbReference type="EMBL" id="JAULSY010000062">
    <property type="protein sequence ID" value="KAK0668053.1"/>
    <property type="molecule type" value="Genomic_DNA"/>
</dbReference>
<dbReference type="InterPro" id="IPR035979">
    <property type="entry name" value="RBD_domain_sf"/>
</dbReference>
<dbReference type="SUPFAM" id="SSF54928">
    <property type="entry name" value="RNA-binding domain, RBD"/>
    <property type="match status" value="1"/>
</dbReference>
<protein>
    <recommendedName>
        <fullName evidence="5">RRM domain-containing protein</fullName>
    </recommendedName>
</protein>
<sequence>MARRHNGQELDASVPANFQRIYVGSLDYFAKPADVEELLVGTNLDSFQKIHISIDPISGRNPGYCFVDFPSHQEAAHALEALAGRSVLGRVVKLGPCRWGDWKGSDDVQGQKDGYSNKESTRIRIDGLDKMVDQEHNDSEIRSFFAGFEVVAIGKRVIPYSLRSTPGNHHHCYVDLSSRQELDRAIKELNGSAMNGVPVRLSIARHGGGPNRYGQSQSPGGGSRIEHKTREGLGTGRDIMQKGSWRRVGDS</sequence>
<feature type="domain" description="RRM" evidence="5">
    <location>
        <begin position="121"/>
        <end position="206"/>
    </location>
</feature>
<evidence type="ECO:0000313" key="6">
    <source>
        <dbReference type="EMBL" id="KAK0668053.1"/>
    </source>
</evidence>
<feature type="region of interest" description="Disordered" evidence="4">
    <location>
        <begin position="205"/>
        <end position="251"/>
    </location>
</feature>
<gene>
    <name evidence="6" type="ORF">QBC41DRAFT_356879</name>
</gene>
<dbReference type="SMART" id="SM00360">
    <property type="entry name" value="RRM"/>
    <property type="match status" value="2"/>
</dbReference>
<dbReference type="PROSITE" id="PS50102">
    <property type="entry name" value="RRM"/>
    <property type="match status" value="2"/>
</dbReference>
<proteinExistence type="predicted"/>
<dbReference type="GO" id="GO:0003723">
    <property type="term" value="F:RNA binding"/>
    <property type="evidence" value="ECO:0007669"/>
    <property type="project" value="UniProtKB-UniRule"/>
</dbReference>
<dbReference type="InterPro" id="IPR000504">
    <property type="entry name" value="RRM_dom"/>
</dbReference>
<dbReference type="Proteomes" id="UP001174997">
    <property type="component" value="Unassembled WGS sequence"/>
</dbReference>
<accession>A0AA40DBL5</accession>
<evidence type="ECO:0000256" key="2">
    <source>
        <dbReference type="ARBA" id="ARBA00022884"/>
    </source>
</evidence>
<dbReference type="Pfam" id="PF00076">
    <property type="entry name" value="RRM_1"/>
    <property type="match status" value="1"/>
</dbReference>
<keyword evidence="1" id="KW-0677">Repeat</keyword>
<dbReference type="PANTHER" id="PTHR23236">
    <property type="entry name" value="EUKARYOTIC TRANSLATION INITIATION FACTOR 4B/4H"/>
    <property type="match status" value="1"/>
</dbReference>
<evidence type="ECO:0000256" key="1">
    <source>
        <dbReference type="ARBA" id="ARBA00022737"/>
    </source>
</evidence>
<evidence type="ECO:0000313" key="7">
    <source>
        <dbReference type="Proteomes" id="UP001174997"/>
    </source>
</evidence>
<name>A0AA40DBL5_9PEZI</name>
<dbReference type="Gene3D" id="3.30.70.330">
    <property type="match status" value="2"/>
</dbReference>
<keyword evidence="7" id="KW-1185">Reference proteome</keyword>
<dbReference type="PANTHER" id="PTHR23236:SF119">
    <property type="entry name" value="NUCLEAR RNA-BINDING PROTEIN SART-3"/>
    <property type="match status" value="1"/>
</dbReference>
<feature type="domain" description="RRM" evidence="5">
    <location>
        <begin position="19"/>
        <end position="99"/>
    </location>
</feature>
<reference evidence="6" key="1">
    <citation type="submission" date="2023-06" db="EMBL/GenBank/DDBJ databases">
        <title>Genome-scale phylogeny and comparative genomics of the fungal order Sordariales.</title>
        <authorList>
            <consortium name="Lawrence Berkeley National Laboratory"/>
            <person name="Hensen N."/>
            <person name="Bonometti L."/>
            <person name="Westerberg I."/>
            <person name="Brannstrom I.O."/>
            <person name="Guillou S."/>
            <person name="Cros-Aarteil S."/>
            <person name="Calhoun S."/>
            <person name="Haridas S."/>
            <person name="Kuo A."/>
            <person name="Mondo S."/>
            <person name="Pangilinan J."/>
            <person name="Riley R."/>
            <person name="Labutti K."/>
            <person name="Andreopoulos B."/>
            <person name="Lipzen A."/>
            <person name="Chen C."/>
            <person name="Yanf M."/>
            <person name="Daum C."/>
            <person name="Ng V."/>
            <person name="Clum A."/>
            <person name="Steindorff A."/>
            <person name="Ohm R."/>
            <person name="Martin F."/>
            <person name="Silar P."/>
            <person name="Natvig D."/>
            <person name="Lalanne C."/>
            <person name="Gautier V."/>
            <person name="Ament-Velasquez S.L."/>
            <person name="Kruys A."/>
            <person name="Hutchinson M.I."/>
            <person name="Powell A.J."/>
            <person name="Barry K."/>
            <person name="Miller A.N."/>
            <person name="Grigoriev I.V."/>
            <person name="Debuchy R."/>
            <person name="Gladieux P."/>
            <person name="Thoren M.H."/>
            <person name="Johannesson H."/>
        </authorList>
    </citation>
    <scope>NUCLEOTIDE SEQUENCE</scope>
    <source>
        <strain evidence="6">CBS 307.81</strain>
    </source>
</reference>
<dbReference type="AlphaFoldDB" id="A0AA40DBL5"/>
<evidence type="ECO:0000256" key="3">
    <source>
        <dbReference type="PROSITE-ProRule" id="PRU00176"/>
    </source>
</evidence>
<dbReference type="InterPro" id="IPR012677">
    <property type="entry name" value="Nucleotide-bd_a/b_plait_sf"/>
</dbReference>
<comment type="caution">
    <text evidence="6">The sequence shown here is derived from an EMBL/GenBank/DDBJ whole genome shotgun (WGS) entry which is preliminary data.</text>
</comment>
<evidence type="ECO:0000256" key="4">
    <source>
        <dbReference type="SAM" id="MobiDB-lite"/>
    </source>
</evidence>
<keyword evidence="2 3" id="KW-0694">RNA-binding</keyword>
<evidence type="ECO:0000259" key="5">
    <source>
        <dbReference type="PROSITE" id="PS50102"/>
    </source>
</evidence>